<dbReference type="EMBL" id="SMTL01000003">
    <property type="protein sequence ID" value="TDK35029.1"/>
    <property type="molecule type" value="Genomic_DNA"/>
</dbReference>
<dbReference type="RefSeq" id="WP_133316452.1">
    <property type="nucleotide sequence ID" value="NZ_SMTL01000003.1"/>
</dbReference>
<dbReference type="Proteomes" id="UP000295238">
    <property type="component" value="Unassembled WGS sequence"/>
</dbReference>
<gene>
    <name evidence="1" type="ORF">E2F50_12215</name>
</gene>
<protein>
    <recommendedName>
        <fullName evidence="3">STAS domain-containing protein</fullName>
    </recommendedName>
</protein>
<dbReference type="AlphaFoldDB" id="A0A4R5UGL9"/>
<accession>A0A4R5UGL9</accession>
<proteinExistence type="predicted"/>
<reference evidence="1 2" key="1">
    <citation type="submission" date="2019-03" db="EMBL/GenBank/DDBJ databases">
        <title>Rhizobium sp. nov., an bacterium isolated from biocrust in Mu Us Desert.</title>
        <authorList>
            <person name="Lixiong L."/>
        </authorList>
    </citation>
    <scope>NUCLEOTIDE SEQUENCE [LARGE SCALE GENOMIC DNA]</scope>
    <source>
        <strain evidence="1 2">SPY-1</strain>
    </source>
</reference>
<dbReference type="OrthoDB" id="7585928at2"/>
<keyword evidence="2" id="KW-1185">Reference proteome</keyword>
<name>A0A4R5UGL9_9HYPH</name>
<organism evidence="1 2">
    <name type="scientific">Rhizobium deserti</name>
    <dbReference type="NCBI Taxonomy" id="2547961"/>
    <lineage>
        <taxon>Bacteria</taxon>
        <taxon>Pseudomonadati</taxon>
        <taxon>Pseudomonadota</taxon>
        <taxon>Alphaproteobacteria</taxon>
        <taxon>Hyphomicrobiales</taxon>
        <taxon>Rhizobiaceae</taxon>
        <taxon>Rhizobium/Agrobacterium group</taxon>
        <taxon>Rhizobium</taxon>
    </lineage>
</organism>
<sequence length="84" mass="8822">MTVSLEPHTVILSGKCGVEEVETLVAHLESHPGLAVDLGGATDIHTSIWQALMFLQPKIAGLDAASSMPEKVLLAMAFRLAKAG</sequence>
<evidence type="ECO:0000313" key="1">
    <source>
        <dbReference type="EMBL" id="TDK35029.1"/>
    </source>
</evidence>
<comment type="caution">
    <text evidence="1">The sequence shown here is derived from an EMBL/GenBank/DDBJ whole genome shotgun (WGS) entry which is preliminary data.</text>
</comment>
<evidence type="ECO:0000313" key="2">
    <source>
        <dbReference type="Proteomes" id="UP000295238"/>
    </source>
</evidence>
<evidence type="ECO:0008006" key="3">
    <source>
        <dbReference type="Google" id="ProtNLM"/>
    </source>
</evidence>